<evidence type="ECO:0000256" key="6">
    <source>
        <dbReference type="ARBA" id="ARBA00022490"/>
    </source>
</evidence>
<evidence type="ECO:0000256" key="7">
    <source>
        <dbReference type="ARBA" id="ARBA00022723"/>
    </source>
</evidence>
<evidence type="ECO:0000256" key="14">
    <source>
        <dbReference type="ARBA" id="ARBA00030557"/>
    </source>
</evidence>
<dbReference type="Pfam" id="PF12933">
    <property type="entry name" value="FTO_NTD"/>
    <property type="match status" value="2"/>
</dbReference>
<evidence type="ECO:0000256" key="4">
    <source>
        <dbReference type="ARBA" id="ARBA00012931"/>
    </source>
</evidence>
<evidence type="ECO:0000256" key="3">
    <source>
        <dbReference type="ARBA" id="ARBA00006264"/>
    </source>
</evidence>
<evidence type="ECO:0000256" key="16">
    <source>
        <dbReference type="ARBA" id="ARBA00032950"/>
    </source>
</evidence>
<dbReference type="PANTHER" id="PTHR31291">
    <property type="entry name" value="ALPHA-KETOGLUTARATE-DEPENDENT DIOXYGENASE FTO"/>
    <property type="match status" value="1"/>
</dbReference>
<evidence type="ECO:0000256" key="1">
    <source>
        <dbReference type="ARBA" id="ARBA00004324"/>
    </source>
</evidence>
<gene>
    <name evidence="25" type="ORF">ALAG00032_LOCUS14434</name>
</gene>
<evidence type="ECO:0000256" key="8">
    <source>
        <dbReference type="ARBA" id="ARBA00022964"/>
    </source>
</evidence>
<dbReference type="GO" id="GO:0035516">
    <property type="term" value="F:broad specificity oxidative DNA demethylase activity"/>
    <property type="evidence" value="ECO:0007669"/>
    <property type="project" value="InterPro"/>
</dbReference>
<comment type="subunit">
    <text evidence="17">Monomer. May also exist as homodimer.</text>
</comment>
<dbReference type="GO" id="GO:0006307">
    <property type="term" value="P:DNA alkylation repair"/>
    <property type="evidence" value="ECO:0007669"/>
    <property type="project" value="InterPro"/>
</dbReference>
<comment type="catalytic activity">
    <reaction evidence="20">
        <text>a 5'-end (N(7)-methyl 5'-triphosphoguanosine)-(N(6),2'-O-dimethyladenosine) in U6 snRNA + 2-oxoglutarate + O2 = a 5'-end (N(7)-methyl 5'-triphosphoguanosine)-(2'-O-methyladenosine) in U6 snRNA + formaldehyde + succinate + CO2</text>
        <dbReference type="Rhea" id="RHEA:57904"/>
        <dbReference type="Rhea" id="RHEA-COMP:15030"/>
        <dbReference type="Rhea" id="RHEA-COMP:15031"/>
        <dbReference type="ChEBI" id="CHEBI:15379"/>
        <dbReference type="ChEBI" id="CHEBI:16526"/>
        <dbReference type="ChEBI" id="CHEBI:16810"/>
        <dbReference type="ChEBI" id="CHEBI:16842"/>
        <dbReference type="ChEBI" id="CHEBI:30031"/>
        <dbReference type="ChEBI" id="CHEBI:85958"/>
        <dbReference type="ChEBI" id="CHEBI:85959"/>
    </reaction>
</comment>
<evidence type="ECO:0000259" key="24">
    <source>
        <dbReference type="SMART" id="SM01223"/>
    </source>
</evidence>
<keyword evidence="11" id="KW-0539">Nucleus</keyword>
<dbReference type="SMART" id="SM01223">
    <property type="entry name" value="FTO_NTD"/>
    <property type="match status" value="1"/>
</dbReference>
<dbReference type="InterPro" id="IPR037151">
    <property type="entry name" value="AlkB-like_sf"/>
</dbReference>
<feature type="region of interest" description="Disordered" evidence="23">
    <location>
        <begin position="483"/>
        <end position="536"/>
    </location>
</feature>
<feature type="compositionally biased region" description="Basic residues" evidence="23">
    <location>
        <begin position="523"/>
        <end position="536"/>
    </location>
</feature>
<dbReference type="EMBL" id="HBIJ01022143">
    <property type="protein sequence ID" value="CAE0373633.1"/>
    <property type="molecule type" value="Transcribed_RNA"/>
</dbReference>
<dbReference type="AlphaFoldDB" id="A0A7S3NP93"/>
<evidence type="ECO:0000256" key="12">
    <source>
        <dbReference type="ARBA" id="ARBA00030404"/>
    </source>
</evidence>
<dbReference type="GO" id="GO:0040014">
    <property type="term" value="P:regulation of multicellular organism growth"/>
    <property type="evidence" value="ECO:0007669"/>
    <property type="project" value="InterPro"/>
</dbReference>
<evidence type="ECO:0000256" key="21">
    <source>
        <dbReference type="ARBA" id="ARBA00049056"/>
    </source>
</evidence>
<keyword evidence="9" id="KW-0560">Oxidoreductase</keyword>
<feature type="domain" description="Alpha-ketoglutarate-dependent dioxygenase FTO catalytic" evidence="24">
    <location>
        <begin position="39"/>
        <end position="269"/>
    </location>
</feature>
<keyword evidence="7" id="KW-0479">Metal-binding</keyword>
<feature type="compositionally biased region" description="Low complexity" evidence="23">
    <location>
        <begin position="483"/>
        <end position="506"/>
    </location>
</feature>
<comment type="catalytic activity">
    <reaction evidence="21">
        <text>N(6)-methyladenosine in U6 snRNA + 2-oxoglutarate + O2 = adenosine in U6 snRNA + formaldehyde + succinate + CO2</text>
        <dbReference type="Rhea" id="RHEA:57900"/>
        <dbReference type="Rhea" id="RHEA-COMP:13573"/>
        <dbReference type="Rhea" id="RHEA-COMP:13574"/>
        <dbReference type="ChEBI" id="CHEBI:15379"/>
        <dbReference type="ChEBI" id="CHEBI:16526"/>
        <dbReference type="ChEBI" id="CHEBI:16810"/>
        <dbReference type="ChEBI" id="CHEBI:16842"/>
        <dbReference type="ChEBI" id="CHEBI:30031"/>
        <dbReference type="ChEBI" id="CHEBI:74411"/>
        <dbReference type="ChEBI" id="CHEBI:74449"/>
    </reaction>
</comment>
<evidence type="ECO:0000256" key="18">
    <source>
        <dbReference type="ARBA" id="ARBA00047457"/>
    </source>
</evidence>
<comment type="catalytic activity">
    <reaction evidence="18">
        <text>an N(1)-methyladenosine in tRNA + 2-oxoglutarate + O2 = an adenosine in tRNA + formaldehyde + succinate + CO2</text>
        <dbReference type="Rhea" id="RHEA:54576"/>
        <dbReference type="Rhea" id="RHEA-COMP:10242"/>
        <dbReference type="Rhea" id="RHEA-COMP:12312"/>
        <dbReference type="ChEBI" id="CHEBI:15379"/>
        <dbReference type="ChEBI" id="CHEBI:16526"/>
        <dbReference type="ChEBI" id="CHEBI:16810"/>
        <dbReference type="ChEBI" id="CHEBI:16842"/>
        <dbReference type="ChEBI" id="CHEBI:30031"/>
        <dbReference type="ChEBI" id="CHEBI:74411"/>
        <dbReference type="ChEBI" id="CHEBI:74491"/>
    </reaction>
</comment>
<dbReference type="Pfam" id="PF12934">
    <property type="entry name" value="FTO_CTD"/>
    <property type="match status" value="1"/>
</dbReference>
<comment type="catalytic activity">
    <reaction evidence="22">
        <text>a 5'-end (N(7)-methyl 5'-triphosphoguanosine)-(N(6),2'-O-dimethyladenosine) in mRNA + 2-oxoglutarate + O2 = a 5'-end (N(7)-methyl 5'-triphosphoguanosine)-(2'-O-methyladenosine) in mRNA + formaldehyde + succinate + CO2</text>
        <dbReference type="Rhea" id="RHEA:57896"/>
        <dbReference type="Rhea" id="RHEA-COMP:11518"/>
        <dbReference type="Rhea" id="RHEA-COMP:11519"/>
        <dbReference type="ChEBI" id="CHEBI:15379"/>
        <dbReference type="ChEBI" id="CHEBI:16526"/>
        <dbReference type="ChEBI" id="CHEBI:16810"/>
        <dbReference type="ChEBI" id="CHEBI:16842"/>
        <dbReference type="ChEBI" id="CHEBI:30031"/>
        <dbReference type="ChEBI" id="CHEBI:85958"/>
        <dbReference type="ChEBI" id="CHEBI:85959"/>
    </reaction>
</comment>
<dbReference type="GO" id="GO:1990931">
    <property type="term" value="F:mRNA N6-methyladenosine dioxygenase activity"/>
    <property type="evidence" value="ECO:0007669"/>
    <property type="project" value="UniProtKB-EC"/>
</dbReference>
<sequence>MVRASDTKKGVPSLINSMSRLCELCDNKEDDGTLCLSWSRLQAEGTAYDGFVVKRTTFATDEIDAALDALDPLYVYDVIQPMGLGTTLARTKVRRCLIGDCGSTYKYLGLRMFSYPWSYNSSTKMLYALNTKLREEALRLDAKAKADFSVTLVNCMDPSEDELKVSWHADSCLEHSSTIGVYQRIIRNEKARKEEEPWRIRLRVRIDAEGPRRGTPEKEECHIPALSVSLESTSLCYWMLNEFNHHHQHAIQAGSAGRRISSTHRVARREGHTANWILSLGRDTIVKPNWKNVARTLDIIEFEWLRQWFIQGAAHASRLASSWRSTIDELAQFWLALEKLEFSRIRALIDATTSCGDDNNQHTSRRSRKAYARVFSRGGLQAYDNAISDIKTRQTKRSLWAQRESDPNFWHAVASTTVKKKRKKTVVFSEDEKPIINDDASLSSIPGRTFLQARGGSFSDILPYNDLETTLCDLETARSIFESLPSPSPQQQQVSSCTTSSSISTTVLDVGGSTTRSMSGESRKRRRKGRKKKERV</sequence>
<protein>
    <recommendedName>
        <fullName evidence="5">Alpha-ketoglutarate-dependent dioxygenase FTO</fullName>
        <ecNumber evidence="4">1.14.11.53</ecNumber>
    </recommendedName>
    <alternativeName>
        <fullName evidence="12">U6 small nuclear RNA (2'-O-methyladenosine-N(6)-)-demethylase FTO</fullName>
    </alternativeName>
    <alternativeName>
        <fullName evidence="13">U6 small nuclear RNA N(6)-methyladenosine-demethylase FTO</fullName>
    </alternativeName>
    <alternativeName>
        <fullName evidence="15">mRNA (2'-O-methyladenosine-N(6)-)-demethylase FTO</fullName>
    </alternativeName>
    <alternativeName>
        <fullName evidence="16">mRNA N(6)-methyladenosine demethylase FTO</fullName>
    </alternativeName>
    <alternativeName>
        <fullName evidence="14">tRNA N1-methyl adenine demethylase FTO</fullName>
    </alternativeName>
</protein>
<accession>A0A7S3NP93</accession>
<reference evidence="25" key="1">
    <citation type="submission" date="2021-01" db="EMBL/GenBank/DDBJ databases">
        <authorList>
            <person name="Corre E."/>
            <person name="Pelletier E."/>
            <person name="Niang G."/>
            <person name="Scheremetjew M."/>
            <person name="Finn R."/>
            <person name="Kale V."/>
            <person name="Holt S."/>
            <person name="Cochrane G."/>
            <person name="Meng A."/>
            <person name="Brown T."/>
            <person name="Cohen L."/>
        </authorList>
    </citation>
    <scope>NUCLEOTIDE SEQUENCE</scope>
    <source>
        <strain evidence="25">CCMP1510</strain>
    </source>
</reference>
<name>A0A7S3NP93_9STRA</name>
<evidence type="ECO:0000256" key="17">
    <source>
        <dbReference type="ARBA" id="ARBA00046452"/>
    </source>
</evidence>
<proteinExistence type="inferred from homology"/>
<evidence type="ECO:0000256" key="13">
    <source>
        <dbReference type="ARBA" id="ARBA00030546"/>
    </source>
</evidence>
<keyword evidence="10" id="KW-0408">Iron</keyword>
<dbReference type="EC" id="1.14.11.53" evidence="4"/>
<evidence type="ECO:0000256" key="5">
    <source>
        <dbReference type="ARBA" id="ARBA00013477"/>
    </source>
</evidence>
<evidence type="ECO:0000256" key="22">
    <source>
        <dbReference type="ARBA" id="ARBA00049565"/>
    </source>
</evidence>
<keyword evidence="6" id="KW-0963">Cytoplasm</keyword>
<evidence type="ECO:0000256" key="10">
    <source>
        <dbReference type="ARBA" id="ARBA00023004"/>
    </source>
</evidence>
<evidence type="ECO:0000313" key="25">
    <source>
        <dbReference type="EMBL" id="CAE0373633.1"/>
    </source>
</evidence>
<dbReference type="InterPro" id="IPR024366">
    <property type="entry name" value="FTO_C"/>
</dbReference>
<comment type="subcellular location">
    <subcellularLocation>
        <location evidence="2">Cytoplasm</location>
    </subcellularLocation>
    <subcellularLocation>
        <location evidence="1">Nucleus speckle</location>
    </subcellularLocation>
</comment>
<keyword evidence="8" id="KW-0223">Dioxygenase</keyword>
<dbReference type="GO" id="GO:0016607">
    <property type="term" value="C:nuclear speck"/>
    <property type="evidence" value="ECO:0007669"/>
    <property type="project" value="UniProtKB-SubCell"/>
</dbReference>
<evidence type="ECO:0000256" key="19">
    <source>
        <dbReference type="ARBA" id="ARBA00048158"/>
    </source>
</evidence>
<evidence type="ECO:0000256" key="20">
    <source>
        <dbReference type="ARBA" id="ARBA00048582"/>
    </source>
</evidence>
<dbReference type="Gene3D" id="2.60.120.590">
    <property type="entry name" value="Alpha-ketoglutarate-dependent dioxygenase AlkB-like"/>
    <property type="match status" value="1"/>
</dbReference>
<dbReference type="InterPro" id="IPR024367">
    <property type="entry name" value="FTO_cat_dom"/>
</dbReference>
<evidence type="ECO:0000256" key="11">
    <source>
        <dbReference type="ARBA" id="ARBA00023242"/>
    </source>
</evidence>
<evidence type="ECO:0000256" key="15">
    <source>
        <dbReference type="ARBA" id="ARBA00032169"/>
    </source>
</evidence>
<evidence type="ECO:0000256" key="23">
    <source>
        <dbReference type="SAM" id="MobiDB-lite"/>
    </source>
</evidence>
<dbReference type="GO" id="GO:0046872">
    <property type="term" value="F:metal ion binding"/>
    <property type="evidence" value="ECO:0007669"/>
    <property type="project" value="UniProtKB-KW"/>
</dbReference>
<dbReference type="GO" id="GO:0005737">
    <property type="term" value="C:cytoplasm"/>
    <property type="evidence" value="ECO:0007669"/>
    <property type="project" value="UniProtKB-SubCell"/>
</dbReference>
<organism evidence="25">
    <name type="scientific">Aureoumbra lagunensis</name>
    <dbReference type="NCBI Taxonomy" id="44058"/>
    <lineage>
        <taxon>Eukaryota</taxon>
        <taxon>Sar</taxon>
        <taxon>Stramenopiles</taxon>
        <taxon>Ochrophyta</taxon>
        <taxon>Pelagophyceae</taxon>
        <taxon>Pelagomonadales</taxon>
        <taxon>Aureoumbra</taxon>
    </lineage>
</organism>
<dbReference type="InterPro" id="IPR032868">
    <property type="entry name" value="FTO"/>
</dbReference>
<comment type="similarity">
    <text evidence="3">Belongs to the fto family.</text>
</comment>
<comment type="catalytic activity">
    <reaction evidence="19">
        <text>an N(6)-methyladenosine in mRNA + 2-oxoglutarate + O2 = an adenosine in mRNA + formaldehyde + succinate + CO2</text>
        <dbReference type="Rhea" id="RHEA:49520"/>
        <dbReference type="Rhea" id="RHEA-COMP:12414"/>
        <dbReference type="Rhea" id="RHEA-COMP:12417"/>
        <dbReference type="ChEBI" id="CHEBI:15379"/>
        <dbReference type="ChEBI" id="CHEBI:16526"/>
        <dbReference type="ChEBI" id="CHEBI:16810"/>
        <dbReference type="ChEBI" id="CHEBI:16842"/>
        <dbReference type="ChEBI" id="CHEBI:30031"/>
        <dbReference type="ChEBI" id="CHEBI:74411"/>
        <dbReference type="ChEBI" id="CHEBI:74449"/>
        <dbReference type="EC" id="1.14.11.53"/>
    </reaction>
</comment>
<dbReference type="GO" id="GO:0042245">
    <property type="term" value="P:RNA repair"/>
    <property type="evidence" value="ECO:0007669"/>
    <property type="project" value="InterPro"/>
</dbReference>
<evidence type="ECO:0000256" key="2">
    <source>
        <dbReference type="ARBA" id="ARBA00004496"/>
    </source>
</evidence>
<evidence type="ECO:0000256" key="9">
    <source>
        <dbReference type="ARBA" id="ARBA00023002"/>
    </source>
</evidence>
<dbReference type="PANTHER" id="PTHR31291:SF2">
    <property type="entry name" value="ALPHA-KETOGLUTARATE-DEPENDENT DIOXYGENASE FTO"/>
    <property type="match status" value="1"/>
</dbReference>